<dbReference type="InterPro" id="IPR013520">
    <property type="entry name" value="Ribonucl_H"/>
</dbReference>
<dbReference type="SMART" id="SM00479">
    <property type="entry name" value="EXOIII"/>
    <property type="match status" value="1"/>
</dbReference>
<dbReference type="EMBL" id="JAFBFH010000003">
    <property type="protein sequence ID" value="MBM7713608.1"/>
    <property type="molecule type" value="Genomic_DNA"/>
</dbReference>
<gene>
    <name evidence="6 7" type="primary">dinG</name>
    <name evidence="9" type="ORF">JOC94_000577</name>
</gene>
<evidence type="ECO:0000256" key="4">
    <source>
        <dbReference type="ARBA" id="ARBA00022839"/>
    </source>
</evidence>
<dbReference type="Pfam" id="PF00929">
    <property type="entry name" value="RNase_T"/>
    <property type="match status" value="1"/>
</dbReference>
<dbReference type="EC" id="3.1.-.-" evidence="6 7"/>
<dbReference type="Gene3D" id="3.30.420.10">
    <property type="entry name" value="Ribonuclease H-like superfamily/Ribonuclease H"/>
    <property type="match status" value="1"/>
</dbReference>
<keyword evidence="3 6" id="KW-0378">Hydrolase</keyword>
<dbReference type="Pfam" id="PF13307">
    <property type="entry name" value="Helicase_C_2"/>
    <property type="match status" value="1"/>
</dbReference>
<dbReference type="SMART" id="SM00487">
    <property type="entry name" value="DEXDc"/>
    <property type="match status" value="1"/>
</dbReference>
<reference evidence="9 10" key="1">
    <citation type="submission" date="2021-01" db="EMBL/GenBank/DDBJ databases">
        <title>Genomic Encyclopedia of Type Strains, Phase IV (KMG-IV): sequencing the most valuable type-strain genomes for metagenomic binning, comparative biology and taxonomic classification.</title>
        <authorList>
            <person name="Goeker M."/>
        </authorList>
    </citation>
    <scope>NUCLEOTIDE SEQUENCE [LARGE SCALE GENOMIC DNA]</scope>
    <source>
        <strain evidence="9 10">DSM 105453</strain>
    </source>
</reference>
<dbReference type="GO" id="GO:0016787">
    <property type="term" value="F:hydrolase activity"/>
    <property type="evidence" value="ECO:0007669"/>
    <property type="project" value="UniProtKB-KW"/>
</dbReference>
<organism evidence="9 10">
    <name type="scientific">Siminovitchia thermophila</name>
    <dbReference type="NCBI Taxonomy" id="1245522"/>
    <lineage>
        <taxon>Bacteria</taxon>
        <taxon>Bacillati</taxon>
        <taxon>Bacillota</taxon>
        <taxon>Bacilli</taxon>
        <taxon>Bacillales</taxon>
        <taxon>Bacillaceae</taxon>
        <taxon>Siminovitchia</taxon>
    </lineage>
</organism>
<dbReference type="InterPro" id="IPR006935">
    <property type="entry name" value="Helicase/UvrB_N"/>
</dbReference>
<dbReference type="PROSITE" id="PS51193">
    <property type="entry name" value="HELICASE_ATP_BIND_2"/>
    <property type="match status" value="1"/>
</dbReference>
<evidence type="ECO:0000259" key="8">
    <source>
        <dbReference type="PROSITE" id="PS51193"/>
    </source>
</evidence>
<keyword evidence="10" id="KW-1185">Reference proteome</keyword>
<dbReference type="InterPro" id="IPR027417">
    <property type="entry name" value="P-loop_NTPase"/>
</dbReference>
<dbReference type="SUPFAM" id="SSF52540">
    <property type="entry name" value="P-loop containing nucleoside triphosphate hydrolases"/>
    <property type="match status" value="1"/>
</dbReference>
<dbReference type="PANTHER" id="PTHR11472:SF34">
    <property type="entry name" value="REGULATOR OF TELOMERE ELONGATION HELICASE 1"/>
    <property type="match status" value="1"/>
</dbReference>
<dbReference type="SMART" id="SM00491">
    <property type="entry name" value="HELICc2"/>
    <property type="match status" value="1"/>
</dbReference>
<accession>A0ABS2R3X8</accession>
<keyword evidence="5 6" id="KW-0067">ATP-binding</keyword>
<dbReference type="Pfam" id="PF04851">
    <property type="entry name" value="ResIII"/>
    <property type="match status" value="1"/>
</dbReference>
<evidence type="ECO:0000256" key="6">
    <source>
        <dbReference type="HAMAP-Rule" id="MF_02206"/>
    </source>
</evidence>
<evidence type="ECO:0000256" key="2">
    <source>
        <dbReference type="ARBA" id="ARBA00022741"/>
    </source>
</evidence>
<evidence type="ECO:0000256" key="7">
    <source>
        <dbReference type="RuleBase" id="RU364106"/>
    </source>
</evidence>
<dbReference type="InterPro" id="IPR036397">
    <property type="entry name" value="RNaseH_sf"/>
</dbReference>
<dbReference type="NCBIfam" id="NF005981">
    <property type="entry name" value="PRK08074.1"/>
    <property type="match status" value="1"/>
</dbReference>
<dbReference type="SUPFAM" id="SSF53098">
    <property type="entry name" value="Ribonuclease H-like"/>
    <property type="match status" value="1"/>
</dbReference>
<dbReference type="RefSeq" id="WP_077113335.1">
    <property type="nucleotide sequence ID" value="NZ_JAFBFH010000003.1"/>
</dbReference>
<evidence type="ECO:0000313" key="10">
    <source>
        <dbReference type="Proteomes" id="UP000823485"/>
    </source>
</evidence>
<dbReference type="InterPro" id="IPR006054">
    <property type="entry name" value="DnaQ"/>
</dbReference>
<evidence type="ECO:0000256" key="3">
    <source>
        <dbReference type="ARBA" id="ARBA00022801"/>
    </source>
</evidence>
<dbReference type="Gene3D" id="3.40.50.300">
    <property type="entry name" value="P-loop containing nucleotide triphosphate hydrolases"/>
    <property type="match status" value="2"/>
</dbReference>
<dbReference type="CDD" id="cd06127">
    <property type="entry name" value="DEDDh"/>
    <property type="match status" value="1"/>
</dbReference>
<dbReference type="InterPro" id="IPR045028">
    <property type="entry name" value="DinG/Rad3-like"/>
</dbReference>
<feature type="short sequence motif" description="DEAH box" evidence="6">
    <location>
        <begin position="461"/>
        <end position="464"/>
    </location>
</feature>
<feature type="domain" description="Helicase ATP-binding" evidence="8">
    <location>
        <begin position="248"/>
        <end position="515"/>
    </location>
</feature>
<dbReference type="NCBIfam" id="TIGR01407">
    <property type="entry name" value="dinG_rel"/>
    <property type="match status" value="1"/>
</dbReference>
<dbReference type="Proteomes" id="UP000823485">
    <property type="component" value="Unassembled WGS sequence"/>
</dbReference>
<evidence type="ECO:0000256" key="1">
    <source>
        <dbReference type="ARBA" id="ARBA00022722"/>
    </source>
</evidence>
<sequence>MEKRYVTVDLETTGNSFEKGDRIIQISIVIIEKGKIIDQYTSLVNPEKPIPAFIQELTGIDDQMVTVAPKFEEIADKVYTILEHSIFIAHNVKFDLGFLDGELKHAGKHHPVNLTLDTVELAKILLPCSPSYKLQDLSDQMNVVHDNPHQADSDALATAELFLLLVKKAENLPVVTLEMLYRLAEKADSGLTFLFGAILAQKRKHVENLPGNLDVWRGIALRKCPDAREDVALQTETFPLGTDEKAQLFQQHFHHFTLREGQFEMMDTVYKALTTNTHAMIEAGTGIGKSIAYLLPSIYFAVNNNKQVAISTYTIHLQHQLIENELDKLKNIIPFPFKTALLKGRDHYISLFQFEQSLRENSDSYDEAITKMKILVWLVQTETGDVDELNLSGGGVFFWEKIRHSNRNVHQREDPWHQRDFYARAKRKAFEADIIIMNHASLMKSLEGRMDIPQLEYFIIDEAHRLEKAARNTFGVHLGYYDLKNMLGRIGTSEKKKLLYKLEKSVKRLKLEPSIHVFELDEALNSFDLEINDLFSLMGQLLFQQHKNNAYKAQVSITSQTRLERKWQSIELCAERVAAGHRFIQKGIAERLGLMETSRKALKPEELALLEETTAFCEQWNTIQTTLDRLVFHPKKEDIVWIEGEKKQILNRTFIHAKPLNANRFLSEKLFGTAKSVVLTSATLTVNRSFAFFAEECGIQPFQKLEKMIESPYAYEKKAKLFIPSDLPDISAVASDEYTEAIACHLIAIAHAARGRILVLFTSHDMLRKTFDLLKDSEELHEYVLLAHGISSGSRHRLLKTFQQFTKSILLGTNSFWEGIDMNGESISAIVVTRLPFSHIHEPVTAAKMQAIKEAGKNSFSAYSLPEAIIQFKQSFGRLIRKETDRGAFIVFDRRIVTTMYGSAFLRSLPPIQVEQQPLKELIPAIEQWLENE</sequence>
<evidence type="ECO:0000313" key="9">
    <source>
        <dbReference type="EMBL" id="MBM7713608.1"/>
    </source>
</evidence>
<dbReference type="PANTHER" id="PTHR11472">
    <property type="entry name" value="DNA REPAIR DEAD HELICASE RAD3/XP-D SUBFAMILY MEMBER"/>
    <property type="match status" value="1"/>
</dbReference>
<dbReference type="InterPro" id="IPR014001">
    <property type="entry name" value="Helicase_ATP-bd"/>
</dbReference>
<evidence type="ECO:0000256" key="5">
    <source>
        <dbReference type="ARBA" id="ARBA00022840"/>
    </source>
</evidence>
<proteinExistence type="inferred from homology"/>
<keyword evidence="4 6" id="KW-0269">Exonuclease</keyword>
<keyword evidence="2 6" id="KW-0547">Nucleotide-binding</keyword>
<dbReference type="InterPro" id="IPR014013">
    <property type="entry name" value="Helic_SF1/SF2_ATP-bd_DinG/Rad3"/>
</dbReference>
<protein>
    <recommendedName>
        <fullName evidence="6 7">3'-5' exonuclease DinG</fullName>
        <ecNumber evidence="6 7">3.1.-.-</ecNumber>
    </recommendedName>
</protein>
<dbReference type="InterPro" id="IPR006310">
    <property type="entry name" value="DinG"/>
</dbReference>
<dbReference type="NCBIfam" id="TIGR00573">
    <property type="entry name" value="dnaq"/>
    <property type="match status" value="1"/>
</dbReference>
<keyword evidence="9" id="KW-0347">Helicase</keyword>
<dbReference type="HAMAP" id="MF_02206">
    <property type="entry name" value="DinG_exonucl"/>
    <property type="match status" value="1"/>
</dbReference>
<dbReference type="InterPro" id="IPR006555">
    <property type="entry name" value="ATP-dep_Helicase_C"/>
</dbReference>
<keyword evidence="1 6" id="KW-0540">Nuclease</keyword>
<comment type="caution">
    <text evidence="9">The sequence shown here is derived from an EMBL/GenBank/DDBJ whole genome shotgun (WGS) entry which is preliminary data.</text>
</comment>
<dbReference type="GO" id="GO:0003678">
    <property type="term" value="F:DNA helicase activity"/>
    <property type="evidence" value="ECO:0007669"/>
    <property type="project" value="UniProtKB-EC"/>
</dbReference>
<feature type="binding site" evidence="6">
    <location>
        <begin position="283"/>
        <end position="290"/>
    </location>
    <ligand>
        <name>ATP</name>
        <dbReference type="ChEBI" id="CHEBI:30616"/>
    </ligand>
</feature>
<name>A0ABS2R3X8_9BACI</name>
<comment type="function">
    <text evidence="6 7">3'-5' exonuclease.</text>
</comment>
<comment type="similarity">
    <text evidence="6 7">Belongs to the helicase family. DinG subfamily. Type 2 sub-subfamily.</text>
</comment>
<dbReference type="InterPro" id="IPR012337">
    <property type="entry name" value="RNaseH-like_sf"/>
</dbReference>